<dbReference type="AlphaFoldDB" id="A0A3N4P8Z5"/>
<dbReference type="GO" id="GO:0008236">
    <property type="term" value="F:serine-type peptidase activity"/>
    <property type="evidence" value="ECO:0007669"/>
    <property type="project" value="InterPro"/>
</dbReference>
<feature type="chain" id="PRO_5018199239" description="Tail specific protease domain-containing protein" evidence="1">
    <location>
        <begin position="21"/>
        <end position="478"/>
    </location>
</feature>
<protein>
    <recommendedName>
        <fullName evidence="2">Tail specific protease domain-containing protein</fullName>
    </recommendedName>
</protein>
<dbReference type="GO" id="GO:0004175">
    <property type="term" value="F:endopeptidase activity"/>
    <property type="evidence" value="ECO:0007669"/>
    <property type="project" value="TreeGrafter"/>
</dbReference>
<dbReference type="OrthoDB" id="5480566at2"/>
<dbReference type="PANTHER" id="PTHR32060:SF30">
    <property type="entry name" value="CARBOXY-TERMINAL PROCESSING PROTEASE CTPA"/>
    <property type="match status" value="1"/>
</dbReference>
<evidence type="ECO:0000313" key="4">
    <source>
        <dbReference type="Proteomes" id="UP000270856"/>
    </source>
</evidence>
<dbReference type="Pfam" id="PF03572">
    <property type="entry name" value="Peptidase_S41"/>
    <property type="match status" value="1"/>
</dbReference>
<dbReference type="RefSeq" id="WP_123898302.1">
    <property type="nucleotide sequence ID" value="NZ_RPFJ01000014.1"/>
</dbReference>
<dbReference type="GO" id="GO:0006508">
    <property type="term" value="P:proteolysis"/>
    <property type="evidence" value="ECO:0007669"/>
    <property type="project" value="InterPro"/>
</dbReference>
<accession>A0A3N4P8Z5</accession>
<dbReference type="EMBL" id="RPFJ01000014">
    <property type="protein sequence ID" value="RPD95953.1"/>
    <property type="molecule type" value="Genomic_DNA"/>
</dbReference>
<reference evidence="3 4" key="1">
    <citation type="submission" date="2018-11" db="EMBL/GenBank/DDBJ databases">
        <title>Aureibaculum marinum gen. nov., sp. nov., a member of the family Flavobacteriaceae isolated from the Bohai Sea.</title>
        <authorList>
            <person name="Ji X."/>
        </authorList>
    </citation>
    <scope>NUCLEOTIDE SEQUENCE [LARGE SCALE GENOMIC DNA]</scope>
    <source>
        <strain evidence="3 4">BH-SD17</strain>
    </source>
</reference>
<evidence type="ECO:0000259" key="2">
    <source>
        <dbReference type="Pfam" id="PF03572"/>
    </source>
</evidence>
<name>A0A3N4P8Z5_9FLAO</name>
<dbReference type="InterPro" id="IPR005151">
    <property type="entry name" value="Tail-specific_protease"/>
</dbReference>
<sequence length="478" mass="55114">MKKILYLSLIFFIISNSIFAQSTDDSNSHKKFVEDFDYLITELKLQHQGLYEYVGKNETNSKIDSIRNTLETGQTKLEFYQKLRYVIGLTNEGHTSIDLPRWSMIKFGLSKSFIPLTVKLCNENLIVTQNYGKEVLGLKKGVKILSINGSKVSEILKKVYPLIPTDGFNKTSKSEWVGGLNFSLLYKLVYGKEKKFKIEVQEFNKNKTQTLTIPAIRFTKFKTKNAKFASQDFDYNHFKFEHINDSIAYLSIPSFGDDHINYEKFYQSNFKKIDSLHIKHLIIDIQANGGGTEGNENLLYSYLSNKIIQKYKQVTMLPKPYRKNKDKEGYIEDEWKLEDTIAKRGNFTLFSDYYSDLGYKKPQKELIYSGKLYVLISGKTFSGGAEFASLIKMTNRGIFIGEETGGTYEGNVSGYSEYIKLPNSKIEVKIPTVHFQINVEPKIKGRGVIPNYEVPQTWNDYLNGRNTKKDFTIKKIME</sequence>
<organism evidence="3 4">
    <name type="scientific">Aureibaculum marinum</name>
    <dbReference type="NCBI Taxonomy" id="2487930"/>
    <lineage>
        <taxon>Bacteria</taxon>
        <taxon>Pseudomonadati</taxon>
        <taxon>Bacteroidota</taxon>
        <taxon>Flavobacteriia</taxon>
        <taxon>Flavobacteriales</taxon>
        <taxon>Flavobacteriaceae</taxon>
        <taxon>Aureibaculum</taxon>
    </lineage>
</organism>
<keyword evidence="1" id="KW-0732">Signal</keyword>
<evidence type="ECO:0000313" key="3">
    <source>
        <dbReference type="EMBL" id="RPD95953.1"/>
    </source>
</evidence>
<evidence type="ECO:0000256" key="1">
    <source>
        <dbReference type="SAM" id="SignalP"/>
    </source>
</evidence>
<dbReference type="GO" id="GO:0030288">
    <property type="term" value="C:outer membrane-bounded periplasmic space"/>
    <property type="evidence" value="ECO:0007669"/>
    <property type="project" value="TreeGrafter"/>
</dbReference>
<dbReference type="Proteomes" id="UP000270856">
    <property type="component" value="Unassembled WGS sequence"/>
</dbReference>
<dbReference type="Gene3D" id="3.90.226.10">
    <property type="entry name" value="2-enoyl-CoA Hydratase, Chain A, domain 1"/>
    <property type="match status" value="1"/>
</dbReference>
<feature type="signal peptide" evidence="1">
    <location>
        <begin position="1"/>
        <end position="20"/>
    </location>
</feature>
<keyword evidence="4" id="KW-1185">Reference proteome</keyword>
<dbReference type="SUPFAM" id="SSF52096">
    <property type="entry name" value="ClpP/crotonase"/>
    <property type="match status" value="1"/>
</dbReference>
<dbReference type="GO" id="GO:0007165">
    <property type="term" value="P:signal transduction"/>
    <property type="evidence" value="ECO:0007669"/>
    <property type="project" value="TreeGrafter"/>
</dbReference>
<dbReference type="InterPro" id="IPR029045">
    <property type="entry name" value="ClpP/crotonase-like_dom_sf"/>
</dbReference>
<feature type="domain" description="Tail specific protease" evidence="2">
    <location>
        <begin position="247"/>
        <end position="454"/>
    </location>
</feature>
<dbReference type="PANTHER" id="PTHR32060">
    <property type="entry name" value="TAIL-SPECIFIC PROTEASE"/>
    <property type="match status" value="1"/>
</dbReference>
<gene>
    <name evidence="3" type="ORF">EGM88_10815</name>
</gene>
<comment type="caution">
    <text evidence="3">The sequence shown here is derived from an EMBL/GenBank/DDBJ whole genome shotgun (WGS) entry which is preliminary data.</text>
</comment>
<proteinExistence type="predicted"/>